<dbReference type="Pfam" id="PF09581">
    <property type="entry name" value="Spore_III_AF"/>
    <property type="match status" value="1"/>
</dbReference>
<proteinExistence type="predicted"/>
<reference evidence="1 2" key="1">
    <citation type="submission" date="2023-04" db="EMBL/GenBank/DDBJ databases">
        <title>A. sendaiensis sub sp. chiapanensis a novel subspecie with specific adaptation in bacterial cell wall isolated from an active volcano.</title>
        <authorList>
            <person name="Alvarez Gutierrez P.E."/>
            <person name="Ortiz Cortes L.Y."/>
        </authorList>
    </citation>
    <scope>NUCLEOTIDE SEQUENCE [LARGE SCALE GENOMIC DNA]</scope>
    <source>
        <strain evidence="1 2">PA2</strain>
    </source>
</reference>
<evidence type="ECO:0000313" key="1">
    <source>
        <dbReference type="EMBL" id="MDI9259899.1"/>
    </source>
</evidence>
<organism evidence="1 2">
    <name type="scientific">Alicyclobacillus sendaiensis PA2</name>
    <dbReference type="NCBI Taxonomy" id="3029425"/>
    <lineage>
        <taxon>Bacteria</taxon>
        <taxon>Bacillati</taxon>
        <taxon>Bacillota</taxon>
        <taxon>Bacilli</taxon>
        <taxon>Bacillales</taxon>
        <taxon>Alicyclobacillaceae</taxon>
        <taxon>Alicyclobacillus</taxon>
    </lineage>
</organism>
<protein>
    <submittedName>
        <fullName evidence="1">Stage III sporulation protein AF</fullName>
    </submittedName>
</protein>
<gene>
    <name evidence="1" type="ORF">QID03_06825</name>
</gene>
<sequence length="167" mass="17646">MAIALIGGIAEMMLPSGGLVRYVRMTVGVALLAALLSPILPALRGGWATSAANQASDFLFGNAAATASSQAESRAARDYAQALHQAENQDAAAYLEEWVEASLPYPFRSEVVKVTVKHPTSADQMTVTVVVRPTGVADAVEIRQLIASQLDIEPSQIEVIDEGDAPR</sequence>
<dbReference type="RefSeq" id="WP_283203432.1">
    <property type="nucleotide sequence ID" value="NZ_JASGCB010000008.1"/>
</dbReference>
<keyword evidence="2" id="KW-1185">Reference proteome</keyword>
<evidence type="ECO:0000313" key="2">
    <source>
        <dbReference type="Proteomes" id="UP001529245"/>
    </source>
</evidence>
<dbReference type="InterPro" id="IPR014245">
    <property type="entry name" value="Spore_III_AF"/>
</dbReference>
<accession>A0ABT6XXT2</accession>
<name>A0ABT6XXT2_ALISE</name>
<comment type="caution">
    <text evidence="1">The sequence shown here is derived from an EMBL/GenBank/DDBJ whole genome shotgun (WGS) entry which is preliminary data.</text>
</comment>
<dbReference type="Proteomes" id="UP001529245">
    <property type="component" value="Unassembled WGS sequence"/>
</dbReference>
<dbReference type="EMBL" id="JASGCB010000008">
    <property type="protein sequence ID" value="MDI9259899.1"/>
    <property type="molecule type" value="Genomic_DNA"/>
</dbReference>